<organism evidence="1 2">
    <name type="scientific">Vigna mungo</name>
    <name type="common">Black gram</name>
    <name type="synonym">Phaseolus mungo</name>
    <dbReference type="NCBI Taxonomy" id="3915"/>
    <lineage>
        <taxon>Eukaryota</taxon>
        <taxon>Viridiplantae</taxon>
        <taxon>Streptophyta</taxon>
        <taxon>Embryophyta</taxon>
        <taxon>Tracheophyta</taxon>
        <taxon>Spermatophyta</taxon>
        <taxon>Magnoliopsida</taxon>
        <taxon>eudicotyledons</taxon>
        <taxon>Gunneridae</taxon>
        <taxon>Pentapetalae</taxon>
        <taxon>rosids</taxon>
        <taxon>fabids</taxon>
        <taxon>Fabales</taxon>
        <taxon>Fabaceae</taxon>
        <taxon>Papilionoideae</taxon>
        <taxon>50 kb inversion clade</taxon>
        <taxon>NPAAA clade</taxon>
        <taxon>indigoferoid/millettioid clade</taxon>
        <taxon>Phaseoleae</taxon>
        <taxon>Vigna</taxon>
    </lineage>
</organism>
<name>A0AAQ3N4X2_VIGMU</name>
<keyword evidence="2" id="KW-1185">Reference proteome</keyword>
<proteinExistence type="predicted"/>
<dbReference type="EMBL" id="CP144694">
    <property type="protein sequence ID" value="WVZ02735.1"/>
    <property type="molecule type" value="Genomic_DNA"/>
</dbReference>
<gene>
    <name evidence="1" type="ORF">V8G54_023541</name>
</gene>
<reference evidence="1 2" key="1">
    <citation type="journal article" date="2023" name="Life. Sci Alliance">
        <title>Evolutionary insights into 3D genome organization and epigenetic landscape of Vigna mungo.</title>
        <authorList>
            <person name="Junaid A."/>
            <person name="Singh B."/>
            <person name="Bhatia S."/>
        </authorList>
    </citation>
    <scope>NUCLEOTIDE SEQUENCE [LARGE SCALE GENOMIC DNA]</scope>
    <source>
        <strain evidence="1">Urdbean</strain>
    </source>
</reference>
<sequence length="117" mass="13550">FRTLALGSSKRDSFLISSFFHLPQAKPRSFKLLSLPFSWMNWSWASFFSHAKFSSKEGFLMLFFLLIQVRVKAGEPFFSASGSRINPIWRGFLFAQRNSGFLFGILLILSVKLEMWI</sequence>
<dbReference type="AlphaFoldDB" id="A0AAQ3N4X2"/>
<evidence type="ECO:0000313" key="2">
    <source>
        <dbReference type="Proteomes" id="UP001374535"/>
    </source>
</evidence>
<dbReference type="Proteomes" id="UP001374535">
    <property type="component" value="Chromosome 7"/>
</dbReference>
<evidence type="ECO:0000313" key="1">
    <source>
        <dbReference type="EMBL" id="WVZ02735.1"/>
    </source>
</evidence>
<feature type="non-terminal residue" evidence="1">
    <location>
        <position position="1"/>
    </location>
</feature>
<accession>A0AAQ3N4X2</accession>
<protein>
    <submittedName>
        <fullName evidence="1">Uncharacterized protein</fullName>
    </submittedName>
</protein>